<dbReference type="EMBL" id="OUUZ01000015">
    <property type="protein sequence ID" value="SPQ25649.1"/>
    <property type="molecule type" value="Genomic_DNA"/>
</dbReference>
<accession>A0A446BT75</accession>
<dbReference type="Proteomes" id="UP000289323">
    <property type="component" value="Unassembled WGS sequence"/>
</dbReference>
<feature type="domain" description="DUF6594" evidence="2">
    <location>
        <begin position="81"/>
        <end position="276"/>
    </location>
</feature>
<gene>
    <name evidence="3" type="ORF">TT172_LOCUS8068</name>
</gene>
<proteinExistence type="predicted"/>
<keyword evidence="1" id="KW-1133">Transmembrane helix</keyword>
<feature type="transmembrane region" description="Helical" evidence="1">
    <location>
        <begin position="213"/>
        <end position="231"/>
    </location>
</feature>
<keyword evidence="1" id="KW-0812">Transmembrane</keyword>
<sequence>MFGRAKRPADIESGLKDLSRPEVLDFDDDSWVIDHHRNNLIEKISKPRSTWYEALLGNWGRKKSRQIRTSSNNEPQGEIEHSYRINLAELQRLRLRQLQRRVVQHVVDLRYNAEEPAGWADDLRDYVQALRDHDYMCQHIWQPNDPFYVTGERYVERMMLQSAMRGMEHDADPLRWAKSRRAWTTASDKPVPIGGTRDGNYWEAWFAGFRRRLGVAAVGAAFLIAPMWLMVLRRTLYTALVSTTVFVAVFGLLMALWLEKLTEVMSATAAYAAVLVVFVGLTTDSG</sequence>
<feature type="transmembrane region" description="Helical" evidence="1">
    <location>
        <begin position="237"/>
        <end position="257"/>
    </location>
</feature>
<evidence type="ECO:0000313" key="4">
    <source>
        <dbReference type="Proteomes" id="UP000289323"/>
    </source>
</evidence>
<organism evidence="3 4">
    <name type="scientific">Thermothielavioides terrestris</name>
    <dbReference type="NCBI Taxonomy" id="2587410"/>
    <lineage>
        <taxon>Eukaryota</taxon>
        <taxon>Fungi</taxon>
        <taxon>Dikarya</taxon>
        <taxon>Ascomycota</taxon>
        <taxon>Pezizomycotina</taxon>
        <taxon>Sordariomycetes</taxon>
        <taxon>Sordariomycetidae</taxon>
        <taxon>Sordariales</taxon>
        <taxon>Chaetomiaceae</taxon>
        <taxon>Thermothielavioides</taxon>
    </lineage>
</organism>
<evidence type="ECO:0000313" key="3">
    <source>
        <dbReference type="EMBL" id="SPQ25649.1"/>
    </source>
</evidence>
<keyword evidence="1" id="KW-0472">Membrane</keyword>
<dbReference type="Pfam" id="PF20237">
    <property type="entry name" value="DUF6594"/>
    <property type="match status" value="1"/>
</dbReference>
<feature type="transmembrane region" description="Helical" evidence="1">
    <location>
        <begin position="264"/>
        <end position="283"/>
    </location>
</feature>
<name>A0A446BT75_9PEZI</name>
<reference evidence="3 4" key="1">
    <citation type="submission" date="2018-04" db="EMBL/GenBank/DDBJ databases">
        <authorList>
            <person name="Huttner S."/>
            <person name="Dainat J."/>
        </authorList>
    </citation>
    <scope>NUCLEOTIDE SEQUENCE [LARGE SCALE GENOMIC DNA]</scope>
</reference>
<evidence type="ECO:0000256" key="1">
    <source>
        <dbReference type="SAM" id="Phobius"/>
    </source>
</evidence>
<protein>
    <submittedName>
        <fullName evidence="3">60064416-35d4-4cae-837d-850a82716c66</fullName>
    </submittedName>
</protein>
<dbReference type="InterPro" id="IPR046529">
    <property type="entry name" value="DUF6594"/>
</dbReference>
<evidence type="ECO:0000259" key="2">
    <source>
        <dbReference type="Pfam" id="PF20237"/>
    </source>
</evidence>
<dbReference type="AlphaFoldDB" id="A0A446BT75"/>